<evidence type="ECO:0000313" key="2">
    <source>
        <dbReference type="Proteomes" id="UP001314170"/>
    </source>
</evidence>
<sequence length="79" mass="8911">MQAMVVPGATLSFHVWPGSKRPLLPGEAPAQTVYVHWFTTSKAAALVKVNNRPKGKEKRKDIDAARFGFNKLYEHFCIR</sequence>
<gene>
    <name evidence="1" type="ORF">DCAF_LOCUS10475</name>
</gene>
<dbReference type="AlphaFoldDB" id="A0AAV1RI86"/>
<evidence type="ECO:0000313" key="1">
    <source>
        <dbReference type="EMBL" id="CAK7335481.1"/>
    </source>
</evidence>
<accession>A0AAV1RI86</accession>
<protein>
    <submittedName>
        <fullName evidence="1">Uncharacterized protein</fullName>
    </submittedName>
</protein>
<organism evidence="1 2">
    <name type="scientific">Dovyalis caffra</name>
    <dbReference type="NCBI Taxonomy" id="77055"/>
    <lineage>
        <taxon>Eukaryota</taxon>
        <taxon>Viridiplantae</taxon>
        <taxon>Streptophyta</taxon>
        <taxon>Embryophyta</taxon>
        <taxon>Tracheophyta</taxon>
        <taxon>Spermatophyta</taxon>
        <taxon>Magnoliopsida</taxon>
        <taxon>eudicotyledons</taxon>
        <taxon>Gunneridae</taxon>
        <taxon>Pentapetalae</taxon>
        <taxon>rosids</taxon>
        <taxon>fabids</taxon>
        <taxon>Malpighiales</taxon>
        <taxon>Salicaceae</taxon>
        <taxon>Flacourtieae</taxon>
        <taxon>Dovyalis</taxon>
    </lineage>
</organism>
<comment type="caution">
    <text evidence="1">The sequence shown here is derived from an EMBL/GenBank/DDBJ whole genome shotgun (WGS) entry which is preliminary data.</text>
</comment>
<keyword evidence="2" id="KW-1185">Reference proteome</keyword>
<dbReference type="Proteomes" id="UP001314170">
    <property type="component" value="Unassembled WGS sequence"/>
</dbReference>
<reference evidence="1 2" key="1">
    <citation type="submission" date="2024-01" db="EMBL/GenBank/DDBJ databases">
        <authorList>
            <person name="Waweru B."/>
        </authorList>
    </citation>
    <scope>NUCLEOTIDE SEQUENCE [LARGE SCALE GENOMIC DNA]</scope>
</reference>
<dbReference type="EMBL" id="CAWUPB010000994">
    <property type="protein sequence ID" value="CAK7335481.1"/>
    <property type="molecule type" value="Genomic_DNA"/>
</dbReference>
<name>A0AAV1RI86_9ROSI</name>
<proteinExistence type="predicted"/>